<evidence type="ECO:0000256" key="6">
    <source>
        <dbReference type="PROSITE-ProRule" id="PRU10141"/>
    </source>
</evidence>
<evidence type="ECO:0000313" key="8">
    <source>
        <dbReference type="EMBL" id="KAF7152729.1"/>
    </source>
</evidence>
<dbReference type="InterPro" id="IPR036242">
    <property type="entry name" value="Agglutinin_dom_sf"/>
</dbReference>
<dbReference type="GO" id="GO:0009506">
    <property type="term" value="C:plasmodesma"/>
    <property type="evidence" value="ECO:0007669"/>
    <property type="project" value="TreeGrafter"/>
</dbReference>
<comment type="caution">
    <text evidence="8">The sequence shown here is derived from an EMBL/GenBank/DDBJ whole genome shotgun (WGS) entry which is preliminary data.</text>
</comment>
<dbReference type="GO" id="GO:0004674">
    <property type="term" value="F:protein serine/threonine kinase activity"/>
    <property type="evidence" value="ECO:0007669"/>
    <property type="project" value="UniProtKB-KW"/>
</dbReference>
<feature type="domain" description="Protein kinase" evidence="7">
    <location>
        <begin position="187"/>
        <end position="459"/>
    </location>
</feature>
<dbReference type="GO" id="GO:0004714">
    <property type="term" value="F:transmembrane receptor protein tyrosine kinase activity"/>
    <property type="evidence" value="ECO:0007669"/>
    <property type="project" value="InterPro"/>
</dbReference>
<gene>
    <name evidence="8" type="ORF">RHSIM_Rhsim01G0106900</name>
</gene>
<protein>
    <recommendedName>
        <fullName evidence="7">Protein kinase domain-containing protein</fullName>
    </recommendedName>
</protein>
<evidence type="ECO:0000313" key="9">
    <source>
        <dbReference type="Proteomes" id="UP000626092"/>
    </source>
</evidence>
<dbReference type="Pfam" id="PF07468">
    <property type="entry name" value="Agglutinin"/>
    <property type="match status" value="1"/>
</dbReference>
<keyword evidence="1" id="KW-0723">Serine/threonine-protein kinase</keyword>
<name>A0A834LXY9_RHOSS</name>
<dbReference type="InterPro" id="IPR011009">
    <property type="entry name" value="Kinase-like_dom_sf"/>
</dbReference>
<keyword evidence="2" id="KW-0808">Transferase</keyword>
<evidence type="ECO:0000256" key="1">
    <source>
        <dbReference type="ARBA" id="ARBA00022527"/>
    </source>
</evidence>
<feature type="binding site" evidence="6">
    <location>
        <position position="216"/>
    </location>
    <ligand>
        <name>ATP</name>
        <dbReference type="ChEBI" id="CHEBI:30616"/>
    </ligand>
</feature>
<keyword evidence="5 6" id="KW-0067">ATP-binding</keyword>
<evidence type="ECO:0000256" key="5">
    <source>
        <dbReference type="ARBA" id="ARBA00022840"/>
    </source>
</evidence>
<accession>A0A834LXY9</accession>
<dbReference type="Proteomes" id="UP000626092">
    <property type="component" value="Unassembled WGS sequence"/>
</dbReference>
<dbReference type="SMART" id="SM00791">
    <property type="entry name" value="Agglutinin"/>
    <property type="match status" value="1"/>
</dbReference>
<dbReference type="InterPro" id="IPR008998">
    <property type="entry name" value="Agglutinin"/>
</dbReference>
<dbReference type="PANTHER" id="PTHR27003:SF467">
    <property type="entry name" value="PROTEIN KINASE DOMAIN-CONTAINING PROTEIN"/>
    <property type="match status" value="1"/>
</dbReference>
<dbReference type="FunFam" id="3.30.200.20:FF:000039">
    <property type="entry name" value="receptor-like protein kinase FERONIA"/>
    <property type="match status" value="1"/>
</dbReference>
<dbReference type="InterPro" id="IPR000719">
    <property type="entry name" value="Prot_kinase_dom"/>
</dbReference>
<dbReference type="EMBL" id="WJXA01000001">
    <property type="protein sequence ID" value="KAF7152729.1"/>
    <property type="molecule type" value="Genomic_DNA"/>
</dbReference>
<dbReference type="PANTHER" id="PTHR27003">
    <property type="entry name" value="OS07G0166700 PROTEIN"/>
    <property type="match status" value="1"/>
</dbReference>
<dbReference type="GO" id="GO:0005524">
    <property type="term" value="F:ATP binding"/>
    <property type="evidence" value="ECO:0007669"/>
    <property type="project" value="UniProtKB-UniRule"/>
</dbReference>
<dbReference type="Pfam" id="PF07714">
    <property type="entry name" value="PK_Tyr_Ser-Thr"/>
    <property type="match status" value="1"/>
</dbReference>
<organism evidence="8 9">
    <name type="scientific">Rhododendron simsii</name>
    <name type="common">Sims's rhododendron</name>
    <dbReference type="NCBI Taxonomy" id="118357"/>
    <lineage>
        <taxon>Eukaryota</taxon>
        <taxon>Viridiplantae</taxon>
        <taxon>Streptophyta</taxon>
        <taxon>Embryophyta</taxon>
        <taxon>Tracheophyta</taxon>
        <taxon>Spermatophyta</taxon>
        <taxon>Magnoliopsida</taxon>
        <taxon>eudicotyledons</taxon>
        <taxon>Gunneridae</taxon>
        <taxon>Pentapetalae</taxon>
        <taxon>asterids</taxon>
        <taxon>Ericales</taxon>
        <taxon>Ericaceae</taxon>
        <taxon>Ericoideae</taxon>
        <taxon>Rhodoreae</taxon>
        <taxon>Rhododendron</taxon>
    </lineage>
</organism>
<keyword evidence="3 6" id="KW-0547">Nucleotide-binding</keyword>
<dbReference type="SUPFAM" id="SSF56112">
    <property type="entry name" value="Protein kinase-like (PK-like)"/>
    <property type="match status" value="1"/>
</dbReference>
<dbReference type="Gene3D" id="2.80.10.50">
    <property type="match status" value="1"/>
</dbReference>
<dbReference type="Gene3D" id="1.10.510.10">
    <property type="entry name" value="Transferase(Phosphotransferase) domain 1"/>
    <property type="match status" value="2"/>
</dbReference>
<evidence type="ECO:0000256" key="4">
    <source>
        <dbReference type="ARBA" id="ARBA00022777"/>
    </source>
</evidence>
<keyword evidence="9" id="KW-1185">Reference proteome</keyword>
<dbReference type="PROSITE" id="PS50011">
    <property type="entry name" value="PROTEIN_KINASE_DOM"/>
    <property type="match status" value="1"/>
</dbReference>
<dbReference type="Gene3D" id="3.30.200.20">
    <property type="entry name" value="Phosphorylase Kinase, domain 1"/>
    <property type="match status" value="1"/>
</dbReference>
<dbReference type="AlphaFoldDB" id="A0A834LXY9"/>
<dbReference type="InterPro" id="IPR001245">
    <property type="entry name" value="Ser-Thr/Tyr_kinase_cat_dom"/>
</dbReference>
<evidence type="ECO:0000256" key="3">
    <source>
        <dbReference type="ARBA" id="ARBA00022741"/>
    </source>
</evidence>
<sequence length="459" mass="51699">MELPKFVALKSNYNHKYMRYVNEEGEVHGFFQFTGEKVLSPYVKLKVEMAESGDGRLVHIRCCYNNKYLARWSPSHWWIVAEADEPEEDQSKWSCTLFEPLFVGDDAKTVRFRHVQLNHYACLWRAAAPYTSCLFAGSEEPDRDGCDVYTIIDWESAIGYGGGVIQYSEESCHCFSLSEMLTATNCFDDALVIGIGRFGKVYKGFIDDGATNVAIKRLNVESDQGAQEFWTEIKMLSEIRHTHLVALIGYCNGYQEMLLVYEYMANGTLADHLYRTGKKGIGKSISHLTWEQRLNLCIGAARGLDYLHTDARLKEDQISLKSWALQYIKKGKLDHVIDPSLSGQITPHSRKNFAKLVDKCLSSHPKERPTMAEVVASLEVAFEAQERKGRKQGMITKVFQGIALMLKGRVKREKNEAGRKEGKQNVEVVGCASVPDISYIVSLSLETAVPPNASATTTD</sequence>
<proteinExistence type="predicted"/>
<dbReference type="OrthoDB" id="1541475at2759"/>
<dbReference type="InterPro" id="IPR045272">
    <property type="entry name" value="ANXUR1/2-like"/>
</dbReference>
<reference evidence="8" key="1">
    <citation type="submission" date="2019-11" db="EMBL/GenBank/DDBJ databases">
        <authorList>
            <person name="Liu Y."/>
            <person name="Hou J."/>
            <person name="Li T.-Q."/>
            <person name="Guan C.-H."/>
            <person name="Wu X."/>
            <person name="Wu H.-Z."/>
            <person name="Ling F."/>
            <person name="Zhang R."/>
            <person name="Shi X.-G."/>
            <person name="Ren J.-P."/>
            <person name="Chen E.-F."/>
            <person name="Sun J.-M."/>
        </authorList>
    </citation>
    <scope>NUCLEOTIDE SEQUENCE</scope>
    <source>
        <strain evidence="8">Adult_tree_wgs_1</strain>
        <tissue evidence="8">Leaves</tissue>
    </source>
</reference>
<keyword evidence="4" id="KW-0418">Kinase</keyword>
<dbReference type="GO" id="GO:0005886">
    <property type="term" value="C:plasma membrane"/>
    <property type="evidence" value="ECO:0007669"/>
    <property type="project" value="TreeGrafter"/>
</dbReference>
<dbReference type="PROSITE" id="PS00107">
    <property type="entry name" value="PROTEIN_KINASE_ATP"/>
    <property type="match status" value="1"/>
</dbReference>
<dbReference type="SUPFAM" id="SSF50382">
    <property type="entry name" value="Agglutinin"/>
    <property type="match status" value="1"/>
</dbReference>
<dbReference type="InterPro" id="IPR017441">
    <property type="entry name" value="Protein_kinase_ATP_BS"/>
</dbReference>
<evidence type="ECO:0000256" key="2">
    <source>
        <dbReference type="ARBA" id="ARBA00022679"/>
    </source>
</evidence>
<evidence type="ECO:0000259" key="7">
    <source>
        <dbReference type="PROSITE" id="PS50011"/>
    </source>
</evidence>